<feature type="transmembrane region" description="Helical" evidence="1">
    <location>
        <begin position="6"/>
        <end position="28"/>
    </location>
</feature>
<dbReference type="AlphaFoldDB" id="A0A1G9YNU1"/>
<keyword evidence="1" id="KW-0472">Membrane</keyword>
<evidence type="ECO:0000256" key="1">
    <source>
        <dbReference type="SAM" id="Phobius"/>
    </source>
</evidence>
<keyword evidence="1" id="KW-0812">Transmembrane</keyword>
<evidence type="ECO:0000313" key="3">
    <source>
        <dbReference type="Proteomes" id="UP000199063"/>
    </source>
</evidence>
<protein>
    <submittedName>
        <fullName evidence="2">Uncharacterized protein</fullName>
    </submittedName>
</protein>
<dbReference type="GeneID" id="40832328"/>
<evidence type="ECO:0000313" key="2">
    <source>
        <dbReference type="EMBL" id="SDN10126.1"/>
    </source>
</evidence>
<reference evidence="3" key="1">
    <citation type="submission" date="2016-10" db="EMBL/GenBank/DDBJ databases">
        <authorList>
            <person name="Varghese N."/>
            <person name="Submissions S."/>
        </authorList>
    </citation>
    <scope>NUCLEOTIDE SEQUENCE [LARGE SCALE GENOMIC DNA]</scope>
    <source>
        <strain evidence="3">CGMCC 4.7042</strain>
    </source>
</reference>
<proteinExistence type="predicted"/>
<dbReference type="Proteomes" id="UP000199063">
    <property type="component" value="Unassembled WGS sequence"/>
</dbReference>
<organism evidence="2 3">
    <name type="scientific">Streptomyces wuyuanensis</name>
    <dbReference type="NCBI Taxonomy" id="1196353"/>
    <lineage>
        <taxon>Bacteria</taxon>
        <taxon>Bacillati</taxon>
        <taxon>Actinomycetota</taxon>
        <taxon>Actinomycetes</taxon>
        <taxon>Kitasatosporales</taxon>
        <taxon>Streptomycetaceae</taxon>
        <taxon>Streptomyces</taxon>
    </lineage>
</organism>
<dbReference type="OrthoDB" id="4222525at2"/>
<sequence>MDASVTSAVIGAVAVGGTALGTVLGGWVQARGGQAQARAAQQAAQIAAQATHHQALYDRRWSLLAAYLRAASECMEAADQLYTTDSLPDARRRWHAFTLAHAEAELAAPAALLDPVDDLRKAVGRMYWTAQQAAPAARAVKELRRRAKQGEPAAVRAREAVGRLWELDDRFTPAQRESSQEFTDAAQALDAVSGFGSEQAALLLDRTQRHWEAAASERETRKEDHIRVRRELVSAARNVFGTDRF</sequence>
<dbReference type="EMBL" id="FNHI01000019">
    <property type="protein sequence ID" value="SDN10126.1"/>
    <property type="molecule type" value="Genomic_DNA"/>
</dbReference>
<dbReference type="RefSeq" id="WP_093658742.1">
    <property type="nucleotide sequence ID" value="NZ_FNHI01000019.1"/>
</dbReference>
<keyword evidence="3" id="KW-1185">Reference proteome</keyword>
<keyword evidence="1" id="KW-1133">Transmembrane helix</keyword>
<name>A0A1G9YNU1_9ACTN</name>
<gene>
    <name evidence="2" type="ORF">SAMN05444921_11918</name>
</gene>
<accession>A0A1G9YNU1</accession>